<proteinExistence type="predicted"/>
<protein>
    <recommendedName>
        <fullName evidence="4">Transmembrane protein</fullName>
    </recommendedName>
</protein>
<dbReference type="OrthoDB" id="2802888at2759"/>
<accession>A0A165RCJ7</accession>
<evidence type="ECO:0000313" key="3">
    <source>
        <dbReference type="Proteomes" id="UP000076727"/>
    </source>
</evidence>
<dbReference type="EMBL" id="KV429050">
    <property type="protein sequence ID" value="KZT70577.1"/>
    <property type="molecule type" value="Genomic_DNA"/>
</dbReference>
<sequence>MAILSRTALIASDIVVLLVTWWQLCVTARSSGQRWTQSALVVLLLRDSTLYFILFLLLNVAQIVTQLMLGNAFNPLPSFIYPFTTIVISRLLLNFRRLSYRRQMPMHSGSNIAPPTVEEPGFFYRSFLSTIVFRPHSFTQHNNPNQIPSASPIVPASILEDTLESGHAHVAKCGRIDEVSDKDENMIADEG</sequence>
<evidence type="ECO:0008006" key="4">
    <source>
        <dbReference type="Google" id="ProtNLM"/>
    </source>
</evidence>
<feature type="transmembrane region" description="Helical" evidence="1">
    <location>
        <begin position="49"/>
        <end position="69"/>
    </location>
</feature>
<reference evidence="2 3" key="1">
    <citation type="journal article" date="2016" name="Mol. Biol. Evol.">
        <title>Comparative Genomics of Early-Diverging Mushroom-Forming Fungi Provides Insights into the Origins of Lignocellulose Decay Capabilities.</title>
        <authorList>
            <person name="Nagy L.G."/>
            <person name="Riley R."/>
            <person name="Tritt A."/>
            <person name="Adam C."/>
            <person name="Daum C."/>
            <person name="Floudas D."/>
            <person name="Sun H."/>
            <person name="Yadav J.S."/>
            <person name="Pangilinan J."/>
            <person name="Larsson K.H."/>
            <person name="Matsuura K."/>
            <person name="Barry K."/>
            <person name="Labutti K."/>
            <person name="Kuo R."/>
            <person name="Ohm R.A."/>
            <person name="Bhattacharya S.S."/>
            <person name="Shirouzu T."/>
            <person name="Yoshinaga Y."/>
            <person name="Martin F.M."/>
            <person name="Grigoriev I.V."/>
            <person name="Hibbett D.S."/>
        </authorList>
    </citation>
    <scope>NUCLEOTIDE SEQUENCE [LARGE SCALE GENOMIC DNA]</scope>
    <source>
        <strain evidence="2 3">L-15889</strain>
    </source>
</reference>
<keyword evidence="1" id="KW-0812">Transmembrane</keyword>
<keyword evidence="3" id="KW-1185">Reference proteome</keyword>
<name>A0A165RCJ7_9APHY</name>
<feature type="transmembrane region" description="Helical" evidence="1">
    <location>
        <begin position="75"/>
        <end position="93"/>
    </location>
</feature>
<evidence type="ECO:0000313" key="2">
    <source>
        <dbReference type="EMBL" id="KZT70577.1"/>
    </source>
</evidence>
<keyword evidence="1" id="KW-1133">Transmembrane helix</keyword>
<gene>
    <name evidence="2" type="ORF">DAEQUDRAFT_175152</name>
</gene>
<dbReference type="STRING" id="1314783.A0A165RCJ7"/>
<dbReference type="Proteomes" id="UP000076727">
    <property type="component" value="Unassembled WGS sequence"/>
</dbReference>
<organism evidence="2 3">
    <name type="scientific">Daedalea quercina L-15889</name>
    <dbReference type="NCBI Taxonomy" id="1314783"/>
    <lineage>
        <taxon>Eukaryota</taxon>
        <taxon>Fungi</taxon>
        <taxon>Dikarya</taxon>
        <taxon>Basidiomycota</taxon>
        <taxon>Agaricomycotina</taxon>
        <taxon>Agaricomycetes</taxon>
        <taxon>Polyporales</taxon>
        <taxon>Fomitopsis</taxon>
    </lineage>
</organism>
<evidence type="ECO:0000256" key="1">
    <source>
        <dbReference type="SAM" id="Phobius"/>
    </source>
</evidence>
<keyword evidence="1" id="KW-0472">Membrane</keyword>
<dbReference type="AlphaFoldDB" id="A0A165RCJ7"/>
<feature type="transmembrane region" description="Helical" evidence="1">
    <location>
        <begin position="6"/>
        <end position="28"/>
    </location>
</feature>